<accession>A0A839S1A9</accession>
<dbReference type="Gene3D" id="3.40.50.720">
    <property type="entry name" value="NAD(P)-binding Rossmann-like Domain"/>
    <property type="match status" value="1"/>
</dbReference>
<dbReference type="NCBIfam" id="NF005395">
    <property type="entry name" value="PRK06940.1"/>
    <property type="match status" value="1"/>
</dbReference>
<name>A0A839S1A9_9PSEU</name>
<dbReference type="AlphaFoldDB" id="A0A839S1A9"/>
<evidence type="ECO:0000256" key="1">
    <source>
        <dbReference type="ARBA" id="ARBA00006484"/>
    </source>
</evidence>
<keyword evidence="2" id="KW-0560">Oxidoreductase</keyword>
<comment type="similarity">
    <text evidence="1">Belongs to the short-chain dehydrogenases/reductases (SDR) family.</text>
</comment>
<comment type="caution">
    <text evidence="3">The sequence shown here is derived from an EMBL/GenBank/DDBJ whole genome shotgun (WGS) entry which is preliminary data.</text>
</comment>
<evidence type="ECO:0000313" key="4">
    <source>
        <dbReference type="Proteomes" id="UP000550714"/>
    </source>
</evidence>
<dbReference type="PANTHER" id="PTHR42760:SF133">
    <property type="entry name" value="3-OXOACYL-[ACYL-CARRIER-PROTEIN] REDUCTASE"/>
    <property type="match status" value="1"/>
</dbReference>
<dbReference type="GO" id="GO:0048038">
    <property type="term" value="F:quinone binding"/>
    <property type="evidence" value="ECO:0007669"/>
    <property type="project" value="TreeGrafter"/>
</dbReference>
<dbReference type="EMBL" id="JACHWU010000003">
    <property type="protein sequence ID" value="MBB3051598.1"/>
    <property type="molecule type" value="Genomic_DNA"/>
</dbReference>
<proteinExistence type="inferred from homology"/>
<protein>
    <submittedName>
        <fullName evidence="3">NAD(P)-dependent dehydrogenase (Short-subunit alcohol dehydrogenase family)</fullName>
    </submittedName>
</protein>
<evidence type="ECO:0000313" key="3">
    <source>
        <dbReference type="EMBL" id="MBB3051598.1"/>
    </source>
</evidence>
<evidence type="ECO:0000256" key="2">
    <source>
        <dbReference type="ARBA" id="ARBA00023002"/>
    </source>
</evidence>
<dbReference type="PRINTS" id="PR00081">
    <property type="entry name" value="GDHRDH"/>
</dbReference>
<reference evidence="3 4" key="1">
    <citation type="submission" date="2020-08" db="EMBL/GenBank/DDBJ databases">
        <title>Genomic Encyclopedia of Type Strains, Phase III (KMG-III): the genomes of soil and plant-associated and newly described type strains.</title>
        <authorList>
            <person name="Whitman W."/>
        </authorList>
    </citation>
    <scope>NUCLEOTIDE SEQUENCE [LARGE SCALE GENOMIC DNA]</scope>
    <source>
        <strain evidence="3 4">CECT 8577</strain>
    </source>
</reference>
<dbReference type="InterPro" id="IPR036291">
    <property type="entry name" value="NAD(P)-bd_dom_sf"/>
</dbReference>
<organism evidence="3 4">
    <name type="scientific">Prauserella isguenensis</name>
    <dbReference type="NCBI Taxonomy" id="1470180"/>
    <lineage>
        <taxon>Bacteria</taxon>
        <taxon>Bacillati</taxon>
        <taxon>Actinomycetota</taxon>
        <taxon>Actinomycetes</taxon>
        <taxon>Pseudonocardiales</taxon>
        <taxon>Pseudonocardiaceae</taxon>
        <taxon>Prauserella</taxon>
    </lineage>
</organism>
<sequence length="274" mass="26976">MSDDVLVVIGVGGMGIAVARRLGSGSRVLLADVDAAAAESATDRLLDEGYDATPVEVDVSSQASVGALAERAAALGDVRTVVHTAGLSPVQAPVRAILDVDLLGVAYVLDAFGAVIAPGGSGIVIASMAGHSAPGSPTADVRGLATTPAADLADSPLLAEGNFAGPGVAYAFAKRVNLMQVQAASEVWGLRGARINSVSPGVIATPMGKSELGSEHGGRMRDAVAASNAKRVGTAADVAEAVAFLTGSSAGFISGTDLLVDGGVTAVQHGRAAG</sequence>
<dbReference type="SUPFAM" id="SSF51735">
    <property type="entry name" value="NAD(P)-binding Rossmann-fold domains"/>
    <property type="match status" value="1"/>
</dbReference>
<gene>
    <name evidence="3" type="ORF">FHS23_002627</name>
</gene>
<dbReference type="CDD" id="cd05233">
    <property type="entry name" value="SDR_c"/>
    <property type="match status" value="1"/>
</dbReference>
<dbReference type="GO" id="GO:0016616">
    <property type="term" value="F:oxidoreductase activity, acting on the CH-OH group of donors, NAD or NADP as acceptor"/>
    <property type="evidence" value="ECO:0007669"/>
    <property type="project" value="TreeGrafter"/>
</dbReference>
<dbReference type="Pfam" id="PF13561">
    <property type="entry name" value="adh_short_C2"/>
    <property type="match status" value="2"/>
</dbReference>
<dbReference type="Proteomes" id="UP000550714">
    <property type="component" value="Unassembled WGS sequence"/>
</dbReference>
<dbReference type="RefSeq" id="WP_183654086.1">
    <property type="nucleotide sequence ID" value="NZ_JACHWU010000003.1"/>
</dbReference>
<dbReference type="GO" id="GO:0006633">
    <property type="term" value="P:fatty acid biosynthetic process"/>
    <property type="evidence" value="ECO:0007669"/>
    <property type="project" value="TreeGrafter"/>
</dbReference>
<keyword evidence="4" id="KW-1185">Reference proteome</keyword>
<dbReference type="PANTHER" id="PTHR42760">
    <property type="entry name" value="SHORT-CHAIN DEHYDROGENASES/REDUCTASES FAMILY MEMBER"/>
    <property type="match status" value="1"/>
</dbReference>
<dbReference type="InterPro" id="IPR002347">
    <property type="entry name" value="SDR_fam"/>
</dbReference>